<dbReference type="HOGENOM" id="CLU_084761_1_4_6"/>
<dbReference type="STRING" id="1475481.GCA_000953855_02762"/>
<evidence type="ECO:0000256" key="8">
    <source>
        <dbReference type="ARBA" id="ARBA00023136"/>
    </source>
</evidence>
<accession>A0A0K8QSN8</accession>
<evidence type="ECO:0000256" key="9">
    <source>
        <dbReference type="ARBA" id="ARBA00025772"/>
    </source>
</evidence>
<keyword evidence="7 11" id="KW-1133">Transmembrane helix</keyword>
<feature type="domain" description="General secretion pathway GspH" evidence="12">
    <location>
        <begin position="44"/>
        <end position="160"/>
    </location>
</feature>
<reference evidence="13" key="1">
    <citation type="submission" date="2015-03" db="EMBL/GenBank/DDBJ databases">
        <title>Draft genome sequence of Mizugakiibacter sediminis skMP5.</title>
        <authorList>
            <person name="Watanabe T."/>
            <person name="Kojima H."/>
            <person name="Fukui M."/>
        </authorList>
    </citation>
    <scope>NUCLEOTIDE SEQUENCE</scope>
    <source>
        <strain evidence="13">SkMP5</strain>
    </source>
</reference>
<evidence type="ECO:0000313" key="15">
    <source>
        <dbReference type="Proteomes" id="UP000253740"/>
    </source>
</evidence>
<dbReference type="NCBIfam" id="TIGR02532">
    <property type="entry name" value="IV_pilin_GFxxxE"/>
    <property type="match status" value="1"/>
</dbReference>
<evidence type="ECO:0000259" key="12">
    <source>
        <dbReference type="Pfam" id="PF12019"/>
    </source>
</evidence>
<keyword evidence="4" id="KW-0488">Methylation</keyword>
<evidence type="ECO:0000313" key="13">
    <source>
        <dbReference type="EMBL" id="GAN43794.1"/>
    </source>
</evidence>
<evidence type="ECO:0000256" key="7">
    <source>
        <dbReference type="ARBA" id="ARBA00022989"/>
    </source>
</evidence>
<dbReference type="Proteomes" id="UP000253740">
    <property type="component" value="Unassembled WGS sequence"/>
</dbReference>
<gene>
    <name evidence="13" type="ORF">MBSD_0305</name>
    <name evidence="14" type="ORF">MBSD_n2715</name>
</gene>
<dbReference type="Pfam" id="PF07963">
    <property type="entry name" value="N_methyl"/>
    <property type="match status" value="1"/>
</dbReference>
<evidence type="ECO:0000256" key="5">
    <source>
        <dbReference type="ARBA" id="ARBA00022519"/>
    </source>
</evidence>
<dbReference type="Gene3D" id="3.55.40.10">
    <property type="entry name" value="minor pseudopilin epsh domain"/>
    <property type="match status" value="1"/>
</dbReference>
<keyword evidence="3" id="KW-1003">Cell membrane</keyword>
<keyword evidence="5" id="KW-0997">Cell inner membrane</keyword>
<evidence type="ECO:0000256" key="6">
    <source>
        <dbReference type="ARBA" id="ARBA00022692"/>
    </source>
</evidence>
<dbReference type="InterPro" id="IPR022346">
    <property type="entry name" value="T2SS_GspH"/>
</dbReference>
<evidence type="ECO:0000256" key="1">
    <source>
        <dbReference type="ARBA" id="ARBA00004377"/>
    </source>
</evidence>
<evidence type="ECO:0000313" key="14">
    <source>
        <dbReference type="EMBL" id="GAP67392.1"/>
    </source>
</evidence>
<evidence type="ECO:0000256" key="3">
    <source>
        <dbReference type="ARBA" id="ARBA00022475"/>
    </source>
</evidence>
<dbReference type="PROSITE" id="PS00409">
    <property type="entry name" value="PROKAR_NTER_METHYL"/>
    <property type="match status" value="1"/>
</dbReference>
<dbReference type="GO" id="GO:0015628">
    <property type="term" value="P:protein secretion by the type II secretion system"/>
    <property type="evidence" value="ECO:0007669"/>
    <property type="project" value="InterPro"/>
</dbReference>
<dbReference type="AlphaFoldDB" id="A0A0K8QSN8"/>
<keyword evidence="15" id="KW-1185">Reference proteome</keyword>
<organism evidence="14">
    <name type="scientific">Mizugakiibacter sediminis</name>
    <dbReference type="NCBI Taxonomy" id="1475481"/>
    <lineage>
        <taxon>Bacteria</taxon>
        <taxon>Pseudomonadati</taxon>
        <taxon>Pseudomonadota</taxon>
        <taxon>Gammaproteobacteria</taxon>
        <taxon>Lysobacterales</taxon>
        <taxon>Rhodanobacteraceae</taxon>
        <taxon>Mizugakiibacter</taxon>
    </lineage>
</organism>
<dbReference type="InterPro" id="IPR012902">
    <property type="entry name" value="N_methyl_site"/>
</dbReference>
<dbReference type="SUPFAM" id="SSF54523">
    <property type="entry name" value="Pili subunits"/>
    <property type="match status" value="1"/>
</dbReference>
<name>A0A0K8QSN8_9GAMM</name>
<comment type="similarity">
    <text evidence="9">Belongs to the GSP H family.</text>
</comment>
<reference evidence="14" key="2">
    <citation type="submission" date="2015-08" db="EMBL/GenBank/DDBJ databases">
        <title>Complete DNA Sequence of Pseudomonas syringae pv. actinidiae, the Causal Agent of Kiwifruit Canker Disease.</title>
        <authorList>
            <person name="Rikkerink E.H.A."/>
            <person name="Fineran P.C."/>
        </authorList>
    </citation>
    <scope>NUCLEOTIDE SEQUENCE</scope>
    <source>
        <strain evidence="14">SkMP5</strain>
    </source>
</reference>
<evidence type="ECO:0000256" key="11">
    <source>
        <dbReference type="SAM" id="Phobius"/>
    </source>
</evidence>
<protein>
    <recommendedName>
        <fullName evidence="2">Type II secretion system protein H</fullName>
    </recommendedName>
    <alternativeName>
        <fullName evidence="10">General secretion pathway protein H</fullName>
    </alternativeName>
</protein>
<evidence type="ECO:0000256" key="4">
    <source>
        <dbReference type="ARBA" id="ARBA00022481"/>
    </source>
</evidence>
<keyword evidence="8 11" id="KW-0472">Membrane</keyword>
<dbReference type="RefSeq" id="WP_187300704.1">
    <property type="nucleotide sequence ID" value="NZ_DF970270.1"/>
</dbReference>
<dbReference type="EMBL" id="DF970270">
    <property type="protein sequence ID" value="GAP67392.1"/>
    <property type="molecule type" value="Genomic_DNA"/>
</dbReference>
<sequence>MRTRRHAGFSLVELMVTIFVLAILAGIALPNFRDFMRRNAVTTATNHLLADIQFARGEAIAQHMQVTMCGSTNGTACTSSTPFDAGWVVLCNAPAGASTVAGTALSLGPTCPTANTVMRVGQAAAGMTMRGATSLTFLPTGGLDSGSVATVRVCAKASDGDSVGSNTAKVPGSLLRVDSSGRPYASAMAATDTCN</sequence>
<dbReference type="GO" id="GO:0005886">
    <property type="term" value="C:plasma membrane"/>
    <property type="evidence" value="ECO:0007669"/>
    <property type="project" value="UniProtKB-SubCell"/>
</dbReference>
<feature type="transmembrane region" description="Helical" evidence="11">
    <location>
        <begin position="6"/>
        <end position="29"/>
    </location>
</feature>
<keyword evidence="6 11" id="KW-0812">Transmembrane</keyword>
<dbReference type="EMBL" id="DF952378">
    <property type="protein sequence ID" value="GAN43794.1"/>
    <property type="molecule type" value="Genomic_DNA"/>
</dbReference>
<comment type="subcellular location">
    <subcellularLocation>
        <location evidence="1">Cell inner membrane</location>
        <topology evidence="1">Single-pass membrane protein</topology>
    </subcellularLocation>
</comment>
<evidence type="ECO:0000256" key="2">
    <source>
        <dbReference type="ARBA" id="ARBA00021549"/>
    </source>
</evidence>
<proteinExistence type="inferred from homology"/>
<evidence type="ECO:0000256" key="10">
    <source>
        <dbReference type="ARBA" id="ARBA00030775"/>
    </source>
</evidence>
<dbReference type="GO" id="GO:0015627">
    <property type="term" value="C:type II protein secretion system complex"/>
    <property type="evidence" value="ECO:0007669"/>
    <property type="project" value="InterPro"/>
</dbReference>
<dbReference type="Pfam" id="PF12019">
    <property type="entry name" value="GspH"/>
    <property type="match status" value="1"/>
</dbReference>
<dbReference type="InterPro" id="IPR045584">
    <property type="entry name" value="Pilin-like"/>
</dbReference>